<dbReference type="PANTHER" id="PTHR23294:SF59">
    <property type="entry name" value="UNC93-LIKE PROTEIN C922.05C"/>
    <property type="match status" value="1"/>
</dbReference>
<dbReference type="SUPFAM" id="SSF103473">
    <property type="entry name" value="MFS general substrate transporter"/>
    <property type="match status" value="1"/>
</dbReference>
<dbReference type="RefSeq" id="XP_020124645.1">
    <property type="nucleotide sequence ID" value="XM_020260598.1"/>
</dbReference>
<feature type="transmembrane region" description="Helical" evidence="6">
    <location>
        <begin position="299"/>
        <end position="322"/>
    </location>
</feature>
<keyword evidence="4 6" id="KW-0472">Membrane</keyword>
<evidence type="ECO:0000313" key="8">
    <source>
        <dbReference type="Proteomes" id="UP000214365"/>
    </source>
</evidence>
<sequence length="469" mass="51473">MSSSPQRIRLHPWYTVSVVAWTAFCLPGMFGALNAAGEESATLSNVANAVVFGVMTVGGFVSGIICNRIGVRWTLLLGTLGYAPYAALLATTASLYTNAAFGNTWFPVLGAVTCGLSAVLLWTASGAINLVVPEVHHRGRAVATKFTMQNFGSSIGGMISLGLNVHQDHRGRVSNATYFTFTSVMCLALPLAATIPLPSQVRRSDGSKVFEHKFNSYKDELINLKKVLSLKAFFLLAPFLLYFQWDLSYMWTWNATYHTVRARALLSTLFYLIGPSIIGQVQGWLLDKKEWSRPKRARWGVTLFSIVALLTWIYGIIVQYQYDKEQTVIDITDPVFVKSCLLFILYGLIENSGSVVVYWIIGSLGLEPGQVSSFVGLANGVGGLGSTLAFVLGAVNVSLNWQLWANVITFLASLPGLLYIGWFGIVDDSEIRRATTTGFESESASSSENEYEQEQHIYTTKHDESESTV</sequence>
<feature type="transmembrane region" description="Helical" evidence="6">
    <location>
        <begin position="73"/>
        <end position="96"/>
    </location>
</feature>
<feature type="transmembrane region" description="Helical" evidence="6">
    <location>
        <begin position="108"/>
        <end position="132"/>
    </location>
</feature>
<dbReference type="GeneID" id="31000512"/>
<dbReference type="AlphaFoldDB" id="A0A225B1E4"/>
<gene>
    <name evidence="7" type="ORF">UA08_00757</name>
</gene>
<keyword evidence="2 6" id="KW-0812">Transmembrane</keyword>
<feature type="transmembrane region" description="Helical" evidence="6">
    <location>
        <begin position="342"/>
        <end position="361"/>
    </location>
</feature>
<dbReference type="InterPro" id="IPR036259">
    <property type="entry name" value="MFS_trans_sf"/>
</dbReference>
<evidence type="ECO:0000256" key="4">
    <source>
        <dbReference type="ARBA" id="ARBA00023136"/>
    </source>
</evidence>
<dbReference type="OrthoDB" id="417877at2759"/>
<evidence type="ECO:0000256" key="2">
    <source>
        <dbReference type="ARBA" id="ARBA00022692"/>
    </source>
</evidence>
<keyword evidence="8" id="KW-1185">Reference proteome</keyword>
<dbReference type="InterPro" id="IPR051617">
    <property type="entry name" value="UNC-93-like_regulator"/>
</dbReference>
<feature type="transmembrane region" description="Helical" evidence="6">
    <location>
        <begin position="401"/>
        <end position="425"/>
    </location>
</feature>
<feature type="transmembrane region" description="Helical" evidence="6">
    <location>
        <begin position="45"/>
        <end position="66"/>
    </location>
</feature>
<reference evidence="7 8" key="1">
    <citation type="submission" date="2015-06" db="EMBL/GenBank/DDBJ databases">
        <title>Talaromyces atroroseus IBT 11181 draft genome.</title>
        <authorList>
            <person name="Rasmussen K.B."/>
            <person name="Rasmussen S."/>
            <person name="Petersen B."/>
            <person name="Sicheritz-Ponten T."/>
            <person name="Mortensen U.H."/>
            <person name="Thrane U."/>
        </authorList>
    </citation>
    <scope>NUCLEOTIDE SEQUENCE [LARGE SCALE GENOMIC DNA]</scope>
    <source>
        <strain evidence="7 8">IBT 11181</strain>
    </source>
</reference>
<protein>
    <recommendedName>
        <fullName evidence="9">Major facilitator superfamily (MFS) profile domain-containing protein</fullName>
    </recommendedName>
</protein>
<evidence type="ECO:0000256" key="3">
    <source>
        <dbReference type="ARBA" id="ARBA00022989"/>
    </source>
</evidence>
<feature type="compositionally biased region" description="Basic and acidic residues" evidence="5">
    <location>
        <begin position="460"/>
        <end position="469"/>
    </location>
</feature>
<feature type="transmembrane region" description="Helical" evidence="6">
    <location>
        <begin position="227"/>
        <end position="245"/>
    </location>
</feature>
<evidence type="ECO:0000256" key="5">
    <source>
        <dbReference type="SAM" id="MobiDB-lite"/>
    </source>
</evidence>
<comment type="caution">
    <text evidence="7">The sequence shown here is derived from an EMBL/GenBank/DDBJ whole genome shotgun (WGS) entry which is preliminary data.</text>
</comment>
<evidence type="ECO:0000313" key="7">
    <source>
        <dbReference type="EMBL" id="OKL64524.1"/>
    </source>
</evidence>
<proteinExistence type="predicted"/>
<evidence type="ECO:0008006" key="9">
    <source>
        <dbReference type="Google" id="ProtNLM"/>
    </source>
</evidence>
<feature type="region of interest" description="Disordered" evidence="5">
    <location>
        <begin position="437"/>
        <end position="469"/>
    </location>
</feature>
<feature type="transmembrane region" description="Helical" evidence="6">
    <location>
        <begin position="265"/>
        <end position="287"/>
    </location>
</feature>
<evidence type="ECO:0000256" key="6">
    <source>
        <dbReference type="SAM" id="Phobius"/>
    </source>
</evidence>
<evidence type="ECO:0000256" key="1">
    <source>
        <dbReference type="ARBA" id="ARBA00004141"/>
    </source>
</evidence>
<name>A0A225B1E4_TALAT</name>
<feature type="transmembrane region" description="Helical" evidence="6">
    <location>
        <begin position="12"/>
        <end position="33"/>
    </location>
</feature>
<dbReference type="GO" id="GO:0016020">
    <property type="term" value="C:membrane"/>
    <property type="evidence" value="ECO:0007669"/>
    <property type="project" value="UniProtKB-SubCell"/>
</dbReference>
<dbReference type="PANTHER" id="PTHR23294">
    <property type="entry name" value="ET TRANSLATION PRODUCT-RELATED"/>
    <property type="match status" value="1"/>
</dbReference>
<keyword evidence="3 6" id="KW-1133">Transmembrane helix</keyword>
<dbReference type="InterPro" id="IPR011701">
    <property type="entry name" value="MFS"/>
</dbReference>
<dbReference type="GO" id="GO:0022857">
    <property type="term" value="F:transmembrane transporter activity"/>
    <property type="evidence" value="ECO:0007669"/>
    <property type="project" value="InterPro"/>
</dbReference>
<feature type="transmembrane region" description="Helical" evidence="6">
    <location>
        <begin position="373"/>
        <end position="395"/>
    </location>
</feature>
<comment type="subcellular location">
    <subcellularLocation>
        <location evidence="1">Membrane</location>
        <topology evidence="1">Multi-pass membrane protein</topology>
    </subcellularLocation>
</comment>
<dbReference type="Proteomes" id="UP000214365">
    <property type="component" value="Unassembled WGS sequence"/>
</dbReference>
<dbReference type="Gene3D" id="1.20.1250.20">
    <property type="entry name" value="MFS general substrate transporter like domains"/>
    <property type="match status" value="1"/>
</dbReference>
<dbReference type="Pfam" id="PF07690">
    <property type="entry name" value="MFS_1"/>
    <property type="match status" value="1"/>
</dbReference>
<accession>A0A225B1E4</accession>
<organism evidence="7 8">
    <name type="scientific">Talaromyces atroroseus</name>
    <dbReference type="NCBI Taxonomy" id="1441469"/>
    <lineage>
        <taxon>Eukaryota</taxon>
        <taxon>Fungi</taxon>
        <taxon>Dikarya</taxon>
        <taxon>Ascomycota</taxon>
        <taxon>Pezizomycotina</taxon>
        <taxon>Eurotiomycetes</taxon>
        <taxon>Eurotiomycetidae</taxon>
        <taxon>Eurotiales</taxon>
        <taxon>Trichocomaceae</taxon>
        <taxon>Talaromyces</taxon>
        <taxon>Talaromyces sect. Trachyspermi</taxon>
    </lineage>
</organism>
<dbReference type="EMBL" id="LFMY01000001">
    <property type="protein sequence ID" value="OKL64524.1"/>
    <property type="molecule type" value="Genomic_DNA"/>
</dbReference>